<dbReference type="InterPro" id="IPR032093">
    <property type="entry name" value="PhoD_N"/>
</dbReference>
<dbReference type="CDD" id="cd07389">
    <property type="entry name" value="MPP_PhoD"/>
    <property type="match status" value="1"/>
</dbReference>
<proteinExistence type="predicted"/>
<evidence type="ECO:0000313" key="3">
    <source>
        <dbReference type="EMBL" id="SUZ75558.1"/>
    </source>
</evidence>
<dbReference type="Gene3D" id="3.60.21.70">
    <property type="entry name" value="PhoD-like phosphatase"/>
    <property type="match status" value="1"/>
</dbReference>
<dbReference type="SUPFAM" id="SSF56300">
    <property type="entry name" value="Metallo-dependent phosphatases"/>
    <property type="match status" value="1"/>
</dbReference>
<dbReference type="InterPro" id="IPR038607">
    <property type="entry name" value="PhoD-like_sf"/>
</dbReference>
<evidence type="ECO:0008006" key="4">
    <source>
        <dbReference type="Google" id="ProtNLM"/>
    </source>
</evidence>
<feature type="domain" description="PhoD-like phosphatase metallophosphatase" evidence="1">
    <location>
        <begin position="146"/>
        <end position="488"/>
    </location>
</feature>
<dbReference type="EMBL" id="UINC01001249">
    <property type="protein sequence ID" value="SUZ75558.1"/>
    <property type="molecule type" value="Genomic_DNA"/>
</dbReference>
<dbReference type="PANTHER" id="PTHR43606:SF7">
    <property type="entry name" value="PHOSPHATASE, PUTATIVE (AFU_ORTHOLOGUE AFUA_6G08710)-RELATED"/>
    <property type="match status" value="1"/>
</dbReference>
<dbReference type="InterPro" id="IPR018946">
    <property type="entry name" value="PhoD-like_MPP"/>
</dbReference>
<gene>
    <name evidence="3" type="ORF">METZ01_LOCUS28412</name>
</gene>
<dbReference type="Gene3D" id="2.60.40.380">
    <property type="entry name" value="Purple acid phosphatase-like, N-terminal"/>
    <property type="match status" value="1"/>
</dbReference>
<dbReference type="AlphaFoldDB" id="A0A381Q9B5"/>
<reference evidence="3" key="1">
    <citation type="submission" date="2018-05" db="EMBL/GenBank/DDBJ databases">
        <authorList>
            <person name="Lanie J.A."/>
            <person name="Ng W.-L."/>
            <person name="Kazmierczak K.M."/>
            <person name="Andrzejewski T.M."/>
            <person name="Davidsen T.M."/>
            <person name="Wayne K.J."/>
            <person name="Tettelin H."/>
            <person name="Glass J.I."/>
            <person name="Rusch D."/>
            <person name="Podicherti R."/>
            <person name="Tsui H.-C.T."/>
            <person name="Winkler M.E."/>
        </authorList>
    </citation>
    <scope>NUCLEOTIDE SEQUENCE</scope>
</reference>
<organism evidence="3">
    <name type="scientific">marine metagenome</name>
    <dbReference type="NCBI Taxonomy" id="408172"/>
    <lineage>
        <taxon>unclassified sequences</taxon>
        <taxon>metagenomes</taxon>
        <taxon>ecological metagenomes</taxon>
    </lineage>
</organism>
<dbReference type="Pfam" id="PF09423">
    <property type="entry name" value="PhoD"/>
    <property type="match status" value="1"/>
</dbReference>
<accession>A0A381Q9B5</accession>
<protein>
    <recommendedName>
        <fullName evidence="4">PhoD-like phosphatase metallophosphatase domain-containing protein</fullName>
    </recommendedName>
</protein>
<dbReference type="InterPro" id="IPR052900">
    <property type="entry name" value="Phospholipid_Metab_Enz"/>
</dbReference>
<dbReference type="PANTHER" id="PTHR43606">
    <property type="entry name" value="PHOSPHATASE, PUTATIVE (AFU_ORTHOLOGUE AFUA_6G08710)-RELATED"/>
    <property type="match status" value="1"/>
</dbReference>
<dbReference type="InterPro" id="IPR029052">
    <property type="entry name" value="Metallo-depent_PP-like"/>
</dbReference>
<evidence type="ECO:0000259" key="2">
    <source>
        <dbReference type="Pfam" id="PF16655"/>
    </source>
</evidence>
<name>A0A381Q9B5_9ZZZZ</name>
<dbReference type="Pfam" id="PF16655">
    <property type="entry name" value="PhoD_N"/>
    <property type="match status" value="1"/>
</dbReference>
<evidence type="ECO:0000259" key="1">
    <source>
        <dbReference type="Pfam" id="PF09423"/>
    </source>
</evidence>
<dbReference type="PROSITE" id="PS51257">
    <property type="entry name" value="PROKAR_LIPOPROTEIN"/>
    <property type="match status" value="1"/>
</dbReference>
<sequence length="520" mass="60541">MEKNKFFLIVFSFIYLSSLLFSCNNKKEIFHELTQDLRIDSLAPFYHGVASGDPLSTSLIIWTRVTPVFKEKNIRVNWRIASDSLMQNVLQKGIFDTHLNRDYTVKVDVNQLNKGTTYYYQFDAFGKNSIIGKTRTTSLDSDFLNFAVVSCSDYQRGFFNSYSSLAKEKNIEAVIHLGDYIYEYKARDYSNGIFKRLHIPDKELVSLDDYRTRYSQYKLDPDLIAAHQNHPFIVIWDDHETSNNTFSTGAQNHQSELEGDFFKRISGALKAYYEWQPIREGKKPYRSFSFGNLVDLIILEERLEGRTEQAANLKDSSLFEENRTMLGKVQLDWFLEKLKKSKSKWKIIGNQVIFSYLNYGRPDFAINLDSWDGYPKERELIAKYILDNDINNVVFITGDTHQSWAFEVNHEPLNIDKSIRAYAYEFGTPSINSGNSDERYPNAPIEKLIDHENLITNSPINPHLKFSNSRDHGYLVLSLSEDKVTARWSYVNTLIRRESSIKKEVKFEGYSKNYKLNKVL</sequence>
<feature type="domain" description="Phospholipase D N-terminal" evidence="2">
    <location>
        <begin position="47"/>
        <end position="136"/>
    </location>
</feature>